<feature type="compositionally biased region" description="Gly residues" evidence="9">
    <location>
        <begin position="1309"/>
        <end position="1318"/>
    </location>
</feature>
<dbReference type="PANTHER" id="PTHR24223">
    <property type="entry name" value="ATP-BINDING CASSETTE SUB-FAMILY C"/>
    <property type="match status" value="1"/>
</dbReference>
<dbReference type="PROSITE" id="PS00211">
    <property type="entry name" value="ABC_TRANSPORTER_1"/>
    <property type="match status" value="1"/>
</dbReference>
<dbReference type="Gene3D" id="1.20.1560.10">
    <property type="entry name" value="ABC transporter type 1, transmembrane domain"/>
    <property type="match status" value="2"/>
</dbReference>
<dbReference type="InterPro" id="IPR050173">
    <property type="entry name" value="ABC_transporter_C-like"/>
</dbReference>
<evidence type="ECO:0000313" key="14">
    <source>
        <dbReference type="Proteomes" id="UP000323011"/>
    </source>
</evidence>
<feature type="domain" description="ABC transmembrane type-1" evidence="12">
    <location>
        <begin position="104"/>
        <end position="387"/>
    </location>
</feature>
<dbReference type="Gene3D" id="3.40.50.300">
    <property type="entry name" value="P-loop containing nucleotide triphosphate hydrolases"/>
    <property type="match status" value="2"/>
</dbReference>
<evidence type="ECO:0000256" key="1">
    <source>
        <dbReference type="ARBA" id="ARBA00004141"/>
    </source>
</evidence>
<evidence type="ECO:0000313" key="13">
    <source>
        <dbReference type="EMBL" id="KAA0156572.1"/>
    </source>
</evidence>
<dbReference type="SMART" id="SM00382">
    <property type="entry name" value="AAA"/>
    <property type="match status" value="2"/>
</dbReference>
<dbReference type="InterPro" id="IPR036640">
    <property type="entry name" value="ABC1_TM_sf"/>
</dbReference>
<organism evidence="13 14">
    <name type="scientific">Cafeteria roenbergensis</name>
    <name type="common">Marine flagellate</name>
    <dbReference type="NCBI Taxonomy" id="33653"/>
    <lineage>
        <taxon>Eukaryota</taxon>
        <taxon>Sar</taxon>
        <taxon>Stramenopiles</taxon>
        <taxon>Bigyra</taxon>
        <taxon>Opalozoa</taxon>
        <taxon>Bicosoecida</taxon>
        <taxon>Cafeteriaceae</taxon>
        <taxon>Cafeteria</taxon>
    </lineage>
</organism>
<feature type="transmembrane region" description="Helical" evidence="10">
    <location>
        <begin position="213"/>
        <end position="234"/>
    </location>
</feature>
<feature type="transmembrane region" description="Helical" evidence="10">
    <location>
        <begin position="323"/>
        <end position="351"/>
    </location>
</feature>
<dbReference type="GO" id="GO:0005524">
    <property type="term" value="F:ATP binding"/>
    <property type="evidence" value="ECO:0007669"/>
    <property type="project" value="UniProtKB-KW"/>
</dbReference>
<evidence type="ECO:0008006" key="15">
    <source>
        <dbReference type="Google" id="ProtNLM"/>
    </source>
</evidence>
<dbReference type="Pfam" id="PF00005">
    <property type="entry name" value="ABC_tran"/>
    <property type="match status" value="2"/>
</dbReference>
<keyword evidence="3 10" id="KW-0812">Transmembrane</keyword>
<evidence type="ECO:0000256" key="8">
    <source>
        <dbReference type="ARBA" id="ARBA00023136"/>
    </source>
</evidence>
<dbReference type="Pfam" id="PF00664">
    <property type="entry name" value="ABC_membrane"/>
    <property type="match status" value="2"/>
</dbReference>
<feature type="transmembrane region" description="Helical" evidence="10">
    <location>
        <begin position="970"/>
        <end position="993"/>
    </location>
</feature>
<dbReference type="PROSITE" id="PS50929">
    <property type="entry name" value="ABC_TM1F"/>
    <property type="match status" value="2"/>
</dbReference>
<evidence type="ECO:0000256" key="3">
    <source>
        <dbReference type="ARBA" id="ARBA00022692"/>
    </source>
</evidence>
<keyword evidence="6" id="KW-0067">ATP-binding</keyword>
<proteinExistence type="predicted"/>
<evidence type="ECO:0000259" key="11">
    <source>
        <dbReference type="PROSITE" id="PS50893"/>
    </source>
</evidence>
<keyword evidence="4" id="KW-0677">Repeat</keyword>
<dbReference type="GO" id="GO:0016020">
    <property type="term" value="C:membrane"/>
    <property type="evidence" value="ECO:0007669"/>
    <property type="project" value="UniProtKB-SubCell"/>
</dbReference>
<dbReference type="PANTHER" id="PTHR24223:SF415">
    <property type="entry name" value="FI20190P1"/>
    <property type="match status" value="1"/>
</dbReference>
<feature type="transmembrane region" description="Helical" evidence="10">
    <location>
        <begin position="1159"/>
        <end position="1190"/>
    </location>
</feature>
<gene>
    <name evidence="13" type="ORF">FNF29_00683</name>
</gene>
<dbReference type="InterPro" id="IPR044726">
    <property type="entry name" value="ABCC_6TM_D2"/>
</dbReference>
<feature type="transmembrane region" description="Helical" evidence="10">
    <location>
        <begin position="98"/>
        <end position="117"/>
    </location>
</feature>
<keyword evidence="8 10" id="KW-0472">Membrane</keyword>
<feature type="domain" description="ABC transporter" evidence="11">
    <location>
        <begin position="509"/>
        <end position="736"/>
    </location>
</feature>
<name>A0A5A8CTV4_CAFRO</name>
<dbReference type="GO" id="GO:0016887">
    <property type="term" value="F:ATP hydrolysis activity"/>
    <property type="evidence" value="ECO:0007669"/>
    <property type="project" value="InterPro"/>
</dbReference>
<dbReference type="InterPro" id="IPR044746">
    <property type="entry name" value="ABCC_6TM_D1"/>
</dbReference>
<sequence>MTGGSACPPSRPAGAPVDSPEDLAGPLNRLCFCWVWTHVVGPAYGREATTKEHLPPPSLGDGPALLHAALTAAMRRHKHEGRVLDWVGLFALAVRTQWPLLLSASFFMALYTALVIVQPTLLEALLDNLASPTPSAAVGFPLAVGIFACAAVSSVSVHKFWFDAQRAGMRVTAALSTEVFRRTVVLGPSDRAGYGLGQLTQLMGVDSERLTSGMVLPLLIWGSWPPLVMLAVGLTNLYRLLGWPALVAAALLGSMPFVNAGCLSVRIRNAQSRVQSARDHRIRAATEVLSNVRSLKVLGWEGPSLERVFGLRQKELRAIRTDLLWRVTSALLVVLVPAVATCVSFALYAVVLGKPMSAATVFTATAWIGTLQGPMWQIPSAIRAAATASVSFERLADFFWRTSVVAPLRVLDGGADEEPGVCWDGTDVLWPSTLDGAPEAGGEEAKRGDERGERPPPEGCLGRSGRLSVMSARLLVAAFCCCCPPGRQRTTSPAAVTGPPRGAPVPGSDPDDDLDEPASAEGPAVAVLRGVRLRLGPGLNIVLGATGAGKSSLLASLTGAPIVRGTPPAVRGRSAFVGQRPWLLNATVRENITFVSPFRREWFDRVVDACALRDDMAFFPKGEDTQIGERGISISGGQRARIAIARALYSEAQVVLLDDPLAALDAAVARHVLEQCVLGLMARRGVVVVMGTNLLSLARHPEAVSVALLESGKGGDGASGLRVISRAELASLRLESEAPERLDGASTLESPAAATPGAAVGAAAAGRAAPSAKGTITAGRAAPGGRASADGKVLASTSEPDEPSEHTLLSPERPRPGALTSSSSSSASQVEAVADRMAYAADVLRSTAVPDSDGAKELGSGTAAPVSGRGQGAEETSQAGFVRLRVFWRYCAACGPTAFAMTYALALVVREVSLLGSDLFLTVWVNSAKGNATLSDPPGGTGGAASAGAFDGGLFLSGICSDAHDAQCFAVVYSLFQSATVLLAALMWLLGVLGSLSASRRLHDSLMTSLLLASQSFFDATPSGLVVNRAVKDMQKVDLSVATNVRTFVFNVLRLLSASILVAAGSPWVLAAMAVLAVPYYALALRFRHAARDLQRLSSASNSPLLSLFGETAGGAHVMRAFGAGAKFLARHRVLAMSYITRSMLLMAVEQWATVWLEVFGSVIVLATAVMLVVARLEGAIPVAIVGFLLTQAQSVPSRLLWVTRNFASLELALVSAERVFEFIDLPDESRAADGLPQERPSSWCTRACGCCSKQVGPAGGGSAAEALLADEGVSEAAAALGMGKAGGRHSLPAWAALSRSGKGTAGTSNGGPRGSGKGARLELASVRLQYEETSEPALRGVCIDLPPGSKVAVVGRSGAGKSSLLAAILQTHAFSGDVRVAGRSLLPEGPWEARRHFAPLSQDAAVFEASVRENVMGFGQDPSDLADDTCREALRVVGLAPRLPDLDERLESSGSLSRGEAQLLGLARCLARAWTLGCGVVLADEATSSVDRGADTRVHDVLFGLPQTVVSICHRLDHISRFDRVVVMHEGVAAEQGPPAELLGDPSSRLFALMEHYRASHERELPA</sequence>
<dbReference type="GO" id="GO:0140359">
    <property type="term" value="F:ABC-type transporter activity"/>
    <property type="evidence" value="ECO:0007669"/>
    <property type="project" value="InterPro"/>
</dbReference>
<dbReference type="InterPro" id="IPR027417">
    <property type="entry name" value="P-loop_NTPase"/>
</dbReference>
<feature type="compositionally biased region" description="Basic and acidic residues" evidence="9">
    <location>
        <begin position="443"/>
        <end position="456"/>
    </location>
</feature>
<comment type="subcellular location">
    <subcellularLocation>
        <location evidence="1">Membrane</location>
        <topology evidence="1">Multi-pass membrane protein</topology>
    </subcellularLocation>
</comment>
<dbReference type="InterPro" id="IPR011527">
    <property type="entry name" value="ABC1_TM_dom"/>
</dbReference>
<feature type="domain" description="ABC transporter" evidence="11">
    <location>
        <begin position="1322"/>
        <end position="1556"/>
    </location>
</feature>
<dbReference type="InterPro" id="IPR003439">
    <property type="entry name" value="ABC_transporter-like_ATP-bd"/>
</dbReference>
<evidence type="ECO:0000256" key="2">
    <source>
        <dbReference type="ARBA" id="ARBA00022448"/>
    </source>
</evidence>
<evidence type="ECO:0000259" key="12">
    <source>
        <dbReference type="PROSITE" id="PS50929"/>
    </source>
</evidence>
<reference evidence="13 14" key="1">
    <citation type="submission" date="2019-07" db="EMBL/GenBank/DDBJ databases">
        <title>Genomes of Cafeteria roenbergensis.</title>
        <authorList>
            <person name="Fischer M.G."/>
            <person name="Hackl T."/>
            <person name="Roman M."/>
        </authorList>
    </citation>
    <scope>NUCLEOTIDE SEQUENCE [LARGE SCALE GENOMIC DNA]</scope>
    <source>
        <strain evidence="13 14">BVI</strain>
    </source>
</reference>
<feature type="compositionally biased region" description="Low complexity" evidence="9">
    <location>
        <begin position="769"/>
        <end position="791"/>
    </location>
</feature>
<feature type="region of interest" description="Disordered" evidence="9">
    <location>
        <begin position="850"/>
        <end position="874"/>
    </location>
</feature>
<keyword evidence="7 10" id="KW-1133">Transmembrane helix</keyword>
<dbReference type="Proteomes" id="UP000323011">
    <property type="component" value="Unassembled WGS sequence"/>
</dbReference>
<dbReference type="CDD" id="cd18580">
    <property type="entry name" value="ABC_6TM_ABCC_D2"/>
    <property type="match status" value="1"/>
</dbReference>
<dbReference type="InterPro" id="IPR017871">
    <property type="entry name" value="ABC_transporter-like_CS"/>
</dbReference>
<keyword evidence="5" id="KW-0547">Nucleotide-binding</keyword>
<keyword evidence="2" id="KW-0813">Transport</keyword>
<keyword evidence="14" id="KW-1185">Reference proteome</keyword>
<dbReference type="CDD" id="cd18579">
    <property type="entry name" value="ABC_6TM_ABCC_D1"/>
    <property type="match status" value="1"/>
</dbReference>
<feature type="region of interest" description="Disordered" evidence="9">
    <location>
        <begin position="769"/>
        <end position="827"/>
    </location>
</feature>
<dbReference type="PROSITE" id="PS50893">
    <property type="entry name" value="ABC_TRANSPORTER_2"/>
    <property type="match status" value="2"/>
</dbReference>
<feature type="region of interest" description="Disordered" evidence="9">
    <location>
        <begin position="433"/>
        <end position="463"/>
    </location>
</feature>
<feature type="domain" description="ABC transmembrane type-1" evidence="12">
    <location>
        <begin position="904"/>
        <end position="1212"/>
    </location>
</feature>
<feature type="region of interest" description="Disordered" evidence="9">
    <location>
        <begin position="490"/>
        <end position="519"/>
    </location>
</feature>
<protein>
    <recommendedName>
        <fullName evidence="15">ABC transporter domain-containing protein</fullName>
    </recommendedName>
</protein>
<dbReference type="EMBL" id="VLTN01000003">
    <property type="protein sequence ID" value="KAA0156572.1"/>
    <property type="molecule type" value="Genomic_DNA"/>
</dbReference>
<feature type="compositionally biased region" description="Acidic residues" evidence="9">
    <location>
        <begin position="509"/>
        <end position="518"/>
    </location>
</feature>
<feature type="transmembrane region" description="Helical" evidence="10">
    <location>
        <begin position="1055"/>
        <end position="1083"/>
    </location>
</feature>
<feature type="region of interest" description="Disordered" evidence="9">
    <location>
        <begin position="1300"/>
        <end position="1319"/>
    </location>
</feature>
<evidence type="ECO:0000256" key="4">
    <source>
        <dbReference type="ARBA" id="ARBA00022737"/>
    </source>
</evidence>
<evidence type="ECO:0000256" key="9">
    <source>
        <dbReference type="SAM" id="MobiDB-lite"/>
    </source>
</evidence>
<dbReference type="InterPro" id="IPR003593">
    <property type="entry name" value="AAA+_ATPase"/>
</dbReference>
<feature type="transmembrane region" description="Helical" evidence="10">
    <location>
        <begin position="240"/>
        <end position="263"/>
    </location>
</feature>
<dbReference type="FunFam" id="1.20.1560.10:FF:000013">
    <property type="entry name" value="ABC transporter C family member 2"/>
    <property type="match status" value="1"/>
</dbReference>
<comment type="caution">
    <text evidence="13">The sequence shown here is derived from an EMBL/GenBank/DDBJ whole genome shotgun (WGS) entry which is preliminary data.</text>
</comment>
<evidence type="ECO:0000256" key="6">
    <source>
        <dbReference type="ARBA" id="ARBA00022840"/>
    </source>
</evidence>
<dbReference type="OMA" id="HYRASHE"/>
<dbReference type="SUPFAM" id="SSF90123">
    <property type="entry name" value="ABC transporter transmembrane region"/>
    <property type="match status" value="2"/>
</dbReference>
<feature type="transmembrane region" description="Helical" evidence="10">
    <location>
        <begin position="137"/>
        <end position="162"/>
    </location>
</feature>
<evidence type="ECO:0000256" key="10">
    <source>
        <dbReference type="SAM" id="Phobius"/>
    </source>
</evidence>
<evidence type="ECO:0000256" key="5">
    <source>
        <dbReference type="ARBA" id="ARBA00022741"/>
    </source>
</evidence>
<dbReference type="SUPFAM" id="SSF52540">
    <property type="entry name" value="P-loop containing nucleoside triphosphate hydrolases"/>
    <property type="match status" value="2"/>
</dbReference>
<accession>A0A5A8CTV4</accession>
<evidence type="ECO:0000256" key="7">
    <source>
        <dbReference type="ARBA" id="ARBA00022989"/>
    </source>
</evidence>